<evidence type="ECO:0000313" key="2">
    <source>
        <dbReference type="Proteomes" id="UP000287224"/>
    </source>
</evidence>
<keyword evidence="2" id="KW-1185">Reference proteome</keyword>
<name>A0A401ZIG7_9CHLR</name>
<proteinExistence type="predicted"/>
<accession>A0A401ZIG7</accession>
<protein>
    <submittedName>
        <fullName evidence="1">Uncharacterized protein</fullName>
    </submittedName>
</protein>
<sequence>MGTSPYEMKLYIPRQPLTWEWVTVILSQLWKHGIHFTYPAPESLTWDGELQSTNSYVLHSTAETFEGKLRELLAKEKTGIYLTMWDGAIPYDLLFSLDPHEDNNDDLEPVEDAPFGHVSLYCDVTRSNTPIVSSTMESLLPYLQAYRGFLHWSKLLCQIIDPIYALGYTGMSAISGIYGEHGDRPLQEQLARGVLPDIEAILNGEGSCYLAPGGATSEIVQRALAIPDCIVQRLANGGVFFTRAFAPYRYENNIAQQYYLLGEMCLGRQLSGTLPPDLPPLQETDAEKYFQYALTIFSSINDEVGMRAARRQLERDTP</sequence>
<dbReference type="EMBL" id="BIFQ01000001">
    <property type="protein sequence ID" value="GCE06639.1"/>
    <property type="molecule type" value="Genomic_DNA"/>
</dbReference>
<comment type="caution">
    <text evidence="1">The sequence shown here is derived from an EMBL/GenBank/DDBJ whole genome shotgun (WGS) entry which is preliminary data.</text>
</comment>
<organism evidence="1 2">
    <name type="scientific">Dictyobacter aurantiacus</name>
    <dbReference type="NCBI Taxonomy" id="1936993"/>
    <lineage>
        <taxon>Bacteria</taxon>
        <taxon>Bacillati</taxon>
        <taxon>Chloroflexota</taxon>
        <taxon>Ktedonobacteria</taxon>
        <taxon>Ktedonobacterales</taxon>
        <taxon>Dictyobacteraceae</taxon>
        <taxon>Dictyobacter</taxon>
    </lineage>
</organism>
<reference evidence="2" key="1">
    <citation type="submission" date="2018-12" db="EMBL/GenBank/DDBJ databases">
        <title>Tengunoibacter tsumagoiensis gen. nov., sp. nov., Dictyobacter kobayashii sp. nov., D. alpinus sp. nov., and D. joshuensis sp. nov. and description of Dictyobacteraceae fam. nov. within the order Ktedonobacterales isolated from Tengu-no-mugimeshi.</title>
        <authorList>
            <person name="Wang C.M."/>
            <person name="Zheng Y."/>
            <person name="Sakai Y."/>
            <person name="Toyoda A."/>
            <person name="Minakuchi Y."/>
            <person name="Abe K."/>
            <person name="Yokota A."/>
            <person name="Yabe S."/>
        </authorList>
    </citation>
    <scope>NUCLEOTIDE SEQUENCE [LARGE SCALE GENOMIC DNA]</scope>
    <source>
        <strain evidence="2">S-27</strain>
    </source>
</reference>
<dbReference type="RefSeq" id="WP_126597568.1">
    <property type="nucleotide sequence ID" value="NZ_BIFQ01000001.1"/>
</dbReference>
<evidence type="ECO:0000313" key="1">
    <source>
        <dbReference type="EMBL" id="GCE06639.1"/>
    </source>
</evidence>
<dbReference type="Proteomes" id="UP000287224">
    <property type="component" value="Unassembled WGS sequence"/>
</dbReference>
<dbReference type="AlphaFoldDB" id="A0A401ZIG7"/>
<gene>
    <name evidence="1" type="ORF">KDAU_39680</name>
</gene>
<dbReference type="OrthoDB" id="9761985at2"/>